<evidence type="ECO:0000256" key="7">
    <source>
        <dbReference type="ARBA" id="ARBA00022737"/>
    </source>
</evidence>
<evidence type="ECO:0000256" key="1">
    <source>
        <dbReference type="ARBA" id="ARBA00010497"/>
    </source>
</evidence>
<comment type="function">
    <text evidence="11">Catalyzes the transfer of a geranylgeranyl moiety from geranylgeranyl diphosphate to both cysteines of proteins with the C-terminal sequence -XXCC, -XCXC and -CCXX.</text>
</comment>
<reference evidence="14" key="4">
    <citation type="submission" date="2025-05" db="UniProtKB">
        <authorList>
            <consortium name="EnsemblFungi"/>
        </authorList>
    </citation>
    <scope>IDENTIFICATION</scope>
    <source>
        <strain evidence="14">isolate 1-1 / race 1 (BBBD)</strain>
    </source>
</reference>
<accession>A0A180G960</accession>
<dbReference type="EnsemblFungi" id="PTTG_08985-t43_1">
    <property type="protein sequence ID" value="PTTG_08985-t43_1-p1"/>
    <property type="gene ID" value="PTTG_08985"/>
</dbReference>
<evidence type="ECO:0000259" key="12">
    <source>
        <dbReference type="Pfam" id="PF00432"/>
    </source>
</evidence>
<organism evidence="13">
    <name type="scientific">Puccinia triticina (isolate 1-1 / race 1 (BBBD))</name>
    <name type="common">Brown leaf rust fungus</name>
    <dbReference type="NCBI Taxonomy" id="630390"/>
    <lineage>
        <taxon>Eukaryota</taxon>
        <taxon>Fungi</taxon>
        <taxon>Dikarya</taxon>
        <taxon>Basidiomycota</taxon>
        <taxon>Pucciniomycotina</taxon>
        <taxon>Pucciniomycetes</taxon>
        <taxon>Pucciniales</taxon>
        <taxon>Pucciniaceae</taxon>
        <taxon>Puccinia</taxon>
    </lineage>
</organism>
<evidence type="ECO:0000256" key="9">
    <source>
        <dbReference type="ARBA" id="ARBA00047658"/>
    </source>
</evidence>
<dbReference type="PANTHER" id="PTHR11774:SF11">
    <property type="entry name" value="GERANYLGERANYL TRANSFERASE TYPE-2 SUBUNIT BETA"/>
    <property type="match status" value="1"/>
</dbReference>
<evidence type="ECO:0000256" key="8">
    <source>
        <dbReference type="ARBA" id="ARBA00022833"/>
    </source>
</evidence>
<protein>
    <recommendedName>
        <fullName evidence="10 11">Geranylgeranyl transferase type-2 subunit beta</fullName>
        <ecNumber evidence="3 11">2.5.1.60</ecNumber>
    </recommendedName>
</protein>
<evidence type="ECO:0000313" key="13">
    <source>
        <dbReference type="EMBL" id="OAV89201.1"/>
    </source>
</evidence>
<name>A0A180G960_PUCT1</name>
<keyword evidence="8 11" id="KW-0862">Zinc</keyword>
<evidence type="ECO:0000256" key="4">
    <source>
        <dbReference type="ARBA" id="ARBA00022602"/>
    </source>
</evidence>
<keyword evidence="6 11" id="KW-0479">Metal-binding</keyword>
<dbReference type="EMBL" id="ADAS02000136">
    <property type="protein sequence ID" value="OAV89201.1"/>
    <property type="molecule type" value="Genomic_DNA"/>
</dbReference>
<dbReference type="GO" id="GO:0004663">
    <property type="term" value="F:Rab geranylgeranyltransferase activity"/>
    <property type="evidence" value="ECO:0007669"/>
    <property type="project" value="UniProtKB-UniRule"/>
</dbReference>
<evidence type="ECO:0000256" key="3">
    <source>
        <dbReference type="ARBA" id="ARBA00012656"/>
    </source>
</evidence>
<dbReference type="GO" id="GO:0005968">
    <property type="term" value="C:Rab-protein geranylgeranyltransferase complex"/>
    <property type="evidence" value="ECO:0007669"/>
    <property type="project" value="UniProtKB-UniRule"/>
</dbReference>
<evidence type="ECO:0000256" key="5">
    <source>
        <dbReference type="ARBA" id="ARBA00022679"/>
    </source>
</evidence>
<evidence type="ECO:0000256" key="6">
    <source>
        <dbReference type="ARBA" id="ARBA00022723"/>
    </source>
</evidence>
<dbReference type="GO" id="GO:0046872">
    <property type="term" value="F:metal ion binding"/>
    <property type="evidence" value="ECO:0007669"/>
    <property type="project" value="UniProtKB-KW"/>
</dbReference>
<comment type="subunit">
    <text evidence="2">Heterodimer of an alpha and a beta subunit.</text>
</comment>
<dbReference type="PANTHER" id="PTHR11774">
    <property type="entry name" value="GERANYLGERANYL TRANSFERASE TYPE BETA SUBUNIT"/>
    <property type="match status" value="1"/>
</dbReference>
<dbReference type="GO" id="GO:0072657">
    <property type="term" value="P:protein localization to membrane"/>
    <property type="evidence" value="ECO:0007669"/>
    <property type="project" value="UniProtKB-ARBA"/>
</dbReference>
<dbReference type="Proteomes" id="UP000005240">
    <property type="component" value="Unassembled WGS sequence"/>
</dbReference>
<dbReference type="Gene3D" id="1.50.10.20">
    <property type="match status" value="1"/>
</dbReference>
<reference evidence="13" key="2">
    <citation type="submission" date="2016-05" db="EMBL/GenBank/DDBJ databases">
        <title>Comparative analysis highlights variable genome content of wheat rusts and divergence of the mating loci.</title>
        <authorList>
            <person name="Cuomo C.A."/>
            <person name="Bakkeren G."/>
            <person name="Szabo L."/>
            <person name="Khalil H."/>
            <person name="Joly D."/>
            <person name="Goldberg J."/>
            <person name="Young S."/>
            <person name="Zeng Q."/>
            <person name="Fellers J."/>
        </authorList>
    </citation>
    <scope>NUCLEOTIDE SEQUENCE [LARGE SCALE GENOMIC DNA]</scope>
    <source>
        <strain evidence="13">1-1 BBBD Race 1</strain>
    </source>
</reference>
<dbReference type="VEuPathDB" id="FungiDB:PTTG_08985"/>
<keyword evidence="7" id="KW-0677">Repeat</keyword>
<proteinExistence type="inferred from homology"/>
<evidence type="ECO:0000313" key="15">
    <source>
        <dbReference type="Proteomes" id="UP000005240"/>
    </source>
</evidence>
<dbReference type="InterPro" id="IPR008930">
    <property type="entry name" value="Terpenoid_cyclase/PrenylTrfase"/>
</dbReference>
<evidence type="ECO:0000256" key="11">
    <source>
        <dbReference type="RuleBase" id="RU365076"/>
    </source>
</evidence>
<reference evidence="13" key="1">
    <citation type="submission" date="2009-11" db="EMBL/GenBank/DDBJ databases">
        <authorList>
            <consortium name="The Broad Institute Genome Sequencing Platform"/>
            <person name="Ward D."/>
            <person name="Feldgarden M."/>
            <person name="Earl A."/>
            <person name="Young S.K."/>
            <person name="Zeng Q."/>
            <person name="Koehrsen M."/>
            <person name="Alvarado L."/>
            <person name="Berlin A."/>
            <person name="Bochicchio J."/>
            <person name="Borenstein D."/>
            <person name="Chapman S.B."/>
            <person name="Chen Z."/>
            <person name="Engels R."/>
            <person name="Freedman E."/>
            <person name="Gellesch M."/>
            <person name="Goldberg J."/>
            <person name="Griggs A."/>
            <person name="Gujja S."/>
            <person name="Heilman E."/>
            <person name="Heiman D."/>
            <person name="Hepburn T."/>
            <person name="Howarth C."/>
            <person name="Jen D."/>
            <person name="Larson L."/>
            <person name="Lewis B."/>
            <person name="Mehta T."/>
            <person name="Park D."/>
            <person name="Pearson M."/>
            <person name="Roberts A."/>
            <person name="Saif S."/>
            <person name="Shea T."/>
            <person name="Shenoy N."/>
            <person name="Sisk P."/>
            <person name="Stolte C."/>
            <person name="Sykes S."/>
            <person name="Thomson T."/>
            <person name="Walk T."/>
            <person name="White J."/>
            <person name="Yandava C."/>
            <person name="Izard J."/>
            <person name="Baranova O.V."/>
            <person name="Blanton J.M."/>
            <person name="Tanner A.C."/>
            <person name="Dewhirst F.E."/>
            <person name="Haas B."/>
            <person name="Nusbaum C."/>
            <person name="Birren B."/>
        </authorList>
    </citation>
    <scope>NUCLEOTIDE SEQUENCE [LARGE SCALE GENOMIC DNA]</scope>
    <source>
        <strain evidence="13">1-1 BBBD Race 1</strain>
    </source>
</reference>
<comment type="cofactor">
    <cofactor evidence="11">
        <name>Zn(2+)</name>
        <dbReference type="ChEBI" id="CHEBI:29105"/>
    </cofactor>
    <text evidence="11">Binds 1 zinc ion per subunit.</text>
</comment>
<comment type="catalytic activity">
    <reaction evidence="9 11">
        <text>geranylgeranyl diphosphate + L-cysteinyl-[protein] = S-geranylgeranyl-L-cysteinyl-[protein] + diphosphate</text>
        <dbReference type="Rhea" id="RHEA:21240"/>
        <dbReference type="Rhea" id="RHEA-COMP:10131"/>
        <dbReference type="Rhea" id="RHEA-COMP:11537"/>
        <dbReference type="ChEBI" id="CHEBI:29950"/>
        <dbReference type="ChEBI" id="CHEBI:33019"/>
        <dbReference type="ChEBI" id="CHEBI:57533"/>
        <dbReference type="ChEBI" id="CHEBI:86021"/>
        <dbReference type="EC" id="2.5.1.60"/>
    </reaction>
</comment>
<dbReference type="InterPro" id="IPR045089">
    <property type="entry name" value="PGGT1B-like"/>
</dbReference>
<sequence>MSDSPAEFLPTKLLAEKHIEYIQSLDQNRNSLAYHLTEHLRMNGVYWGLASTLLLDRPDGLPRQEMINWVMSCWEPESGGRFLPATITSSNPLFPTSLLATDPFLHQSFVFPQGGFRPHPGHDPHIHSTLSAIQILTMQNAIDVLEKPKVIDYILSLFDPERGSFSGDSWGETDARFSYCAVSGLALLGGLERLDRERVVGFISRCQNFDGGFGMVEGAESHAAYVWTCVGTLAILGRLDMVDKNTLGWWLSERQVPNGGLNGRPEKLEDVCYSWWALASLVIIGKAEWIDRSKLTSFILSCQDPDSGGIADRPGDMPDVWHTVFGLAGLSMLGYEGLKPVDPVFCMPAQFTKGLVEENS</sequence>
<feature type="domain" description="Prenyltransferase alpha-alpha toroid" evidence="12">
    <location>
        <begin position="13"/>
        <end position="347"/>
    </location>
</feature>
<keyword evidence="5 11" id="KW-0808">Transferase</keyword>
<dbReference type="FunFam" id="1.50.10.20:FF:000012">
    <property type="entry name" value="Geranylgeranyl transferase type-2 subunit beta"/>
    <property type="match status" value="1"/>
</dbReference>
<evidence type="ECO:0000256" key="10">
    <source>
        <dbReference type="ARBA" id="ARBA00069127"/>
    </source>
</evidence>
<dbReference type="STRING" id="630390.A0A180G960"/>
<dbReference type="InterPro" id="IPR001330">
    <property type="entry name" value="Prenyltrans"/>
</dbReference>
<dbReference type="OrthoDB" id="5428259at2759"/>
<dbReference type="CDD" id="cd02894">
    <property type="entry name" value="GGTase-II"/>
    <property type="match status" value="1"/>
</dbReference>
<dbReference type="InterPro" id="IPR026873">
    <property type="entry name" value="Ptb1"/>
</dbReference>
<comment type="similarity">
    <text evidence="1 11">Belongs to the protein prenyltransferase subunit beta family.</text>
</comment>
<dbReference type="EC" id="2.5.1.60" evidence="3 11"/>
<keyword evidence="15" id="KW-1185">Reference proteome</keyword>
<dbReference type="SUPFAM" id="SSF48239">
    <property type="entry name" value="Terpenoid cyclases/Protein prenyltransferases"/>
    <property type="match status" value="1"/>
</dbReference>
<evidence type="ECO:0000256" key="2">
    <source>
        <dbReference type="ARBA" id="ARBA00011355"/>
    </source>
</evidence>
<dbReference type="Pfam" id="PF00432">
    <property type="entry name" value="Prenyltrans"/>
    <property type="match status" value="1"/>
</dbReference>
<reference evidence="14 15" key="3">
    <citation type="journal article" date="2017" name="G3 (Bethesda)">
        <title>Comparative analysis highlights variable genome content of wheat rusts and divergence of the mating loci.</title>
        <authorList>
            <person name="Cuomo C.A."/>
            <person name="Bakkeren G."/>
            <person name="Khalil H.B."/>
            <person name="Panwar V."/>
            <person name="Joly D."/>
            <person name="Linning R."/>
            <person name="Sakthikumar S."/>
            <person name="Song X."/>
            <person name="Adiconis X."/>
            <person name="Fan L."/>
            <person name="Goldberg J.M."/>
            <person name="Levin J.Z."/>
            <person name="Young S."/>
            <person name="Zeng Q."/>
            <person name="Anikster Y."/>
            <person name="Bruce M."/>
            <person name="Wang M."/>
            <person name="Yin C."/>
            <person name="McCallum B."/>
            <person name="Szabo L.J."/>
            <person name="Hulbert S."/>
            <person name="Chen X."/>
            <person name="Fellers J.P."/>
        </authorList>
    </citation>
    <scope>NUCLEOTIDE SEQUENCE</scope>
    <source>
        <strain evidence="14">isolate 1-1 / race 1 (BBBD)</strain>
        <strain evidence="15">Isolate 1-1 / race 1 (BBBD)</strain>
    </source>
</reference>
<keyword evidence="4 11" id="KW-0637">Prenyltransferase</keyword>
<gene>
    <name evidence="13" type="ORF">PTTG_08985</name>
</gene>
<dbReference type="AlphaFoldDB" id="A0A180G960"/>
<evidence type="ECO:0000313" key="14">
    <source>
        <dbReference type="EnsemblFungi" id="PTTG_08985-t43_1-p1"/>
    </source>
</evidence>